<feature type="transmembrane region" description="Helical" evidence="1">
    <location>
        <begin position="94"/>
        <end position="116"/>
    </location>
</feature>
<evidence type="ECO:0000256" key="1">
    <source>
        <dbReference type="SAM" id="Phobius"/>
    </source>
</evidence>
<comment type="caution">
    <text evidence="2">The sequence shown here is derived from an EMBL/GenBank/DDBJ whole genome shotgun (WGS) entry which is preliminary data.</text>
</comment>
<feature type="transmembrane region" description="Helical" evidence="1">
    <location>
        <begin position="164"/>
        <end position="184"/>
    </location>
</feature>
<evidence type="ECO:0000313" key="3">
    <source>
        <dbReference type="Proteomes" id="UP000483018"/>
    </source>
</evidence>
<protein>
    <recommendedName>
        <fullName evidence="4">YitT family protein</fullName>
    </recommendedName>
</protein>
<feature type="transmembrane region" description="Helical" evidence="1">
    <location>
        <begin position="42"/>
        <end position="61"/>
    </location>
</feature>
<dbReference type="PANTHER" id="PTHR40078:SF1">
    <property type="entry name" value="INTEGRAL MEMBRANE PROTEIN"/>
    <property type="match status" value="1"/>
</dbReference>
<dbReference type="PANTHER" id="PTHR40078">
    <property type="entry name" value="INTEGRAL MEMBRANE PROTEIN-RELATED"/>
    <property type="match status" value="1"/>
</dbReference>
<organism evidence="2 3">
    <name type="scientific">Defluviitalea raffinosedens</name>
    <dbReference type="NCBI Taxonomy" id="1450156"/>
    <lineage>
        <taxon>Bacteria</taxon>
        <taxon>Bacillati</taxon>
        <taxon>Bacillota</taxon>
        <taxon>Clostridia</taxon>
        <taxon>Lachnospirales</taxon>
        <taxon>Defluviitaleaceae</taxon>
        <taxon>Defluviitalea</taxon>
    </lineage>
</organism>
<keyword evidence="1" id="KW-1133">Transmembrane helix</keyword>
<dbReference type="Pfam" id="PF19700">
    <property type="entry name" value="DUF6198"/>
    <property type="match status" value="1"/>
</dbReference>
<gene>
    <name evidence="2" type="ORF">GND95_08130</name>
</gene>
<reference evidence="2 3" key="1">
    <citation type="submission" date="2019-12" db="EMBL/GenBank/DDBJ databases">
        <title>Defluviitalea raffinosedens, isolated from a biogas fermenter, genome sequencing and characterization.</title>
        <authorList>
            <person name="Rettenmaier R."/>
            <person name="Schneider M."/>
            <person name="Neuhaus K."/>
            <person name="Liebl W."/>
            <person name="Zverlov V."/>
        </authorList>
    </citation>
    <scope>NUCLEOTIDE SEQUENCE [LARGE SCALE GENOMIC DNA]</scope>
    <source>
        <strain evidence="2 3">249c-K6</strain>
    </source>
</reference>
<keyword evidence="1" id="KW-0472">Membrane</keyword>
<accession>A0A7C8LHV5</accession>
<proteinExistence type="predicted"/>
<evidence type="ECO:0000313" key="2">
    <source>
        <dbReference type="EMBL" id="KAE9634123.1"/>
    </source>
</evidence>
<sequence>MKLLLGLFLYALGIVVSMKANLGFAPWEVFHYGLGKTIDLTIGTVSILVGLIICLCAVWMGEKIGLGTILNMILIGVFMDLLLMLSFIPEVNGLIMGIIMIITGLFIISFGSYFYIASGFGAGPRDSLMVALQRKTGLPVGLCRGFLEGTVVLIGWLLGGPVGLGTVLAAFGIGFCIQTVFVIMKFDATSVKHETLNATRKYFMSLYSKNQ</sequence>
<name>A0A7C8LHV5_9FIRM</name>
<keyword evidence="3" id="KW-1185">Reference proteome</keyword>
<feature type="transmembrane region" description="Helical" evidence="1">
    <location>
        <begin position="68"/>
        <end position="88"/>
    </location>
</feature>
<dbReference type="AlphaFoldDB" id="A0A7C8LHV5"/>
<dbReference type="OrthoDB" id="154912at2"/>
<dbReference type="InterPro" id="IPR038750">
    <property type="entry name" value="YczE/YyaS-like"/>
</dbReference>
<dbReference type="EMBL" id="WSLF01000006">
    <property type="protein sequence ID" value="KAE9634123.1"/>
    <property type="molecule type" value="Genomic_DNA"/>
</dbReference>
<dbReference type="Proteomes" id="UP000483018">
    <property type="component" value="Unassembled WGS sequence"/>
</dbReference>
<feature type="transmembrane region" description="Helical" evidence="1">
    <location>
        <begin position="137"/>
        <end position="158"/>
    </location>
</feature>
<evidence type="ECO:0008006" key="4">
    <source>
        <dbReference type="Google" id="ProtNLM"/>
    </source>
</evidence>
<keyword evidence="1" id="KW-0812">Transmembrane</keyword>